<dbReference type="GO" id="GO:0005634">
    <property type="term" value="C:nucleus"/>
    <property type="evidence" value="ECO:0007669"/>
    <property type="project" value="UniProtKB-SubCell"/>
</dbReference>
<reference evidence="8" key="1">
    <citation type="submission" date="2016-11" db="UniProtKB">
        <authorList>
            <consortium name="WormBaseParasite"/>
        </authorList>
    </citation>
    <scope>IDENTIFICATION</scope>
</reference>
<dbReference type="Proteomes" id="UP000095284">
    <property type="component" value="Unplaced"/>
</dbReference>
<dbReference type="Proteomes" id="UP000659654">
    <property type="component" value="Unassembled WGS sequence"/>
</dbReference>
<evidence type="ECO:0000256" key="3">
    <source>
        <dbReference type="SAM" id="MobiDB-lite"/>
    </source>
</evidence>
<keyword evidence="2" id="KW-0238">DNA-binding</keyword>
<dbReference type="EMBL" id="CAJFDI010000004">
    <property type="protein sequence ID" value="CAD5224513.1"/>
    <property type="molecule type" value="Genomic_DNA"/>
</dbReference>
<protein>
    <submittedName>
        <fullName evidence="5">(pine wood nematode) hypothetical protein</fullName>
    </submittedName>
    <submittedName>
        <fullName evidence="8">HTH CENPB-type domain-containing protein</fullName>
    </submittedName>
</protein>
<dbReference type="EMBL" id="CAJFCV020000004">
    <property type="protein sequence ID" value="CAG9113281.1"/>
    <property type="molecule type" value="Genomic_DNA"/>
</dbReference>
<evidence type="ECO:0000313" key="8">
    <source>
        <dbReference type="WBParaSite" id="BXY_0169900.1"/>
    </source>
</evidence>
<sequence>MSLKSPLKRLSDSPSEASLAVAETSRIPEMSQLFDSSDHPPVQPRSPRVFTAEKKLEVVAFAKKSSIRAASKHYGIDRKRIREWRDREDLLRQMDPNQKRAKGAGRPVKSKDFDRTIAELVENAARSGAKINRRFILEKATAILTEKAPENGVDLKLSHGWMDSFLKRHQLIRPKSKSLDEKFARMGEDSMTIQDFLNGLELPACSGKERPESPTLDCLQWLLEACRKIEAGNLEQNEEKMGKMEGNERKCIIHEEKGEKALEIDGELKEKRLKYDGNGFSVKNEE</sequence>
<evidence type="ECO:0000256" key="1">
    <source>
        <dbReference type="ARBA" id="ARBA00004123"/>
    </source>
</evidence>
<feature type="region of interest" description="Disordered" evidence="3">
    <location>
        <begin position="1"/>
        <end position="23"/>
    </location>
</feature>
<dbReference type="SMR" id="A0A1I7RLW4"/>
<dbReference type="SUPFAM" id="SSF46689">
    <property type="entry name" value="Homeodomain-like"/>
    <property type="match status" value="1"/>
</dbReference>
<dbReference type="OrthoDB" id="5874990at2759"/>
<dbReference type="InterPro" id="IPR010921">
    <property type="entry name" value="Trp_repressor/repl_initiator"/>
</dbReference>
<dbReference type="InterPro" id="IPR009057">
    <property type="entry name" value="Homeodomain-like_sf"/>
</dbReference>
<evidence type="ECO:0000313" key="6">
    <source>
        <dbReference type="Proteomes" id="UP000095284"/>
    </source>
</evidence>
<comment type="subcellular location">
    <subcellularLocation>
        <location evidence="1">Nucleus</location>
    </subcellularLocation>
</comment>
<evidence type="ECO:0000256" key="2">
    <source>
        <dbReference type="ARBA" id="ARBA00023125"/>
    </source>
</evidence>
<dbReference type="GO" id="GO:0043565">
    <property type="term" value="F:sequence-specific DNA binding"/>
    <property type="evidence" value="ECO:0007669"/>
    <property type="project" value="InterPro"/>
</dbReference>
<dbReference type="InterPro" id="IPR006600">
    <property type="entry name" value="HTH_CenpB_DNA-bd_dom"/>
</dbReference>
<accession>A0A1I7RLW4</accession>
<dbReference type="Proteomes" id="UP000582659">
    <property type="component" value="Unassembled WGS sequence"/>
</dbReference>
<evidence type="ECO:0000313" key="7">
    <source>
        <dbReference type="Proteomes" id="UP000659654"/>
    </source>
</evidence>
<proteinExistence type="predicted"/>
<dbReference type="Pfam" id="PF09607">
    <property type="entry name" value="BrkDBD"/>
    <property type="match status" value="1"/>
</dbReference>
<dbReference type="InterPro" id="IPR018586">
    <property type="entry name" value="Brinker_DNA-bd"/>
</dbReference>
<dbReference type="Pfam" id="PF03221">
    <property type="entry name" value="HTH_Tnp_Tc5"/>
    <property type="match status" value="1"/>
</dbReference>
<organism evidence="6 8">
    <name type="scientific">Bursaphelenchus xylophilus</name>
    <name type="common">Pinewood nematode worm</name>
    <name type="synonym">Aphelenchoides xylophilus</name>
    <dbReference type="NCBI Taxonomy" id="6326"/>
    <lineage>
        <taxon>Eukaryota</taxon>
        <taxon>Metazoa</taxon>
        <taxon>Ecdysozoa</taxon>
        <taxon>Nematoda</taxon>
        <taxon>Chromadorea</taxon>
        <taxon>Rhabditida</taxon>
        <taxon>Tylenchina</taxon>
        <taxon>Tylenchomorpha</taxon>
        <taxon>Aphelenchoidea</taxon>
        <taxon>Aphelenchoididae</taxon>
        <taxon>Bursaphelenchus</taxon>
    </lineage>
</organism>
<reference evidence="5" key="2">
    <citation type="submission" date="2020-09" db="EMBL/GenBank/DDBJ databases">
        <authorList>
            <person name="Kikuchi T."/>
        </authorList>
    </citation>
    <scope>NUCLEOTIDE SEQUENCE</scope>
    <source>
        <strain evidence="5">Ka4C1</strain>
    </source>
</reference>
<feature type="region of interest" description="Disordered" evidence="3">
    <location>
        <begin position="29"/>
        <end position="48"/>
    </location>
</feature>
<evidence type="ECO:0000259" key="4">
    <source>
        <dbReference type="PROSITE" id="PS51253"/>
    </source>
</evidence>
<dbReference type="AlphaFoldDB" id="A0A1I7RLW4"/>
<dbReference type="PROSITE" id="PS51253">
    <property type="entry name" value="HTH_CENPB"/>
    <property type="match status" value="1"/>
</dbReference>
<dbReference type="SUPFAM" id="SSF48295">
    <property type="entry name" value="TrpR-like"/>
    <property type="match status" value="1"/>
</dbReference>
<gene>
    <name evidence="5" type="ORF">BXYJ_LOCUS8081</name>
</gene>
<evidence type="ECO:0000313" key="5">
    <source>
        <dbReference type="EMBL" id="CAD5224513.1"/>
    </source>
</evidence>
<dbReference type="Gene3D" id="1.10.10.60">
    <property type="entry name" value="Homeodomain-like"/>
    <property type="match status" value="2"/>
</dbReference>
<feature type="domain" description="HTH CENPB-type" evidence="4">
    <location>
        <begin position="101"/>
        <end position="175"/>
    </location>
</feature>
<dbReference type="WBParaSite" id="BXY_0169900.1">
    <property type="protein sequence ID" value="BXY_0169900.1"/>
    <property type="gene ID" value="BXY_0169900"/>
</dbReference>
<keyword evidence="7" id="KW-1185">Reference proteome</keyword>
<name>A0A1I7RLW4_BURXY</name>